<feature type="domain" description="DUF7872" evidence="2">
    <location>
        <begin position="229"/>
        <end position="454"/>
    </location>
</feature>
<reference evidence="5 6" key="1">
    <citation type="submission" date="2017-11" db="EMBL/GenBank/DDBJ databases">
        <title>De novo assembly and phasing of dikaryotic genomes from two isolates of Puccinia coronata f. sp. avenae, the causal agent of oat crown rust.</title>
        <authorList>
            <person name="Miller M.E."/>
            <person name="Zhang Y."/>
            <person name="Omidvar V."/>
            <person name="Sperschneider J."/>
            <person name="Schwessinger B."/>
            <person name="Raley C."/>
            <person name="Palmer J.M."/>
            <person name="Garnica D."/>
            <person name="Upadhyaya N."/>
            <person name="Rathjen J."/>
            <person name="Taylor J.M."/>
            <person name="Park R.F."/>
            <person name="Dodds P.N."/>
            <person name="Hirsch C.D."/>
            <person name="Kianian S.F."/>
            <person name="Figueroa M."/>
        </authorList>
    </citation>
    <scope>NUCLEOTIDE SEQUENCE [LARGE SCALE GENOMIC DNA]</scope>
    <source>
        <strain evidence="4">12NC29</strain>
        <strain evidence="3">12SD80</strain>
    </source>
</reference>
<sequence length="454" mass="48026">MTSQLTLSSCIDGPLTHKLWDSLGMDQYIRNYPGGQNMTLTQYTRQIHAANFICGLGRHCLAGQPCAPVAKMDWLVLYSVQQWNMYMNSLYEAVQGAILMVRESAAAAITDFTPPVKWMGLAITTGVLAAIVLAITGALLLSPFNLLGATALEGAVAAGVEGEVIAGAPVAAAAAGEAGVAAPAAAAAAAGEAGVAAPAAAVAAGEAGVAAPAVGTIKLRRRHHQETLGTDKFSAYANLDNDIGRLQLKLNKVISMNINSVLNAPISSDLGVYNVIKNATFLAPNPNQAELQQSAKKLAELTMISELFKSLKIFAVIGNGLCNGAGPNGALQGDQSLSYCTEDKVMMQIVRADGDKMNPHIPNATFLSSKYGFDTKYLISVAWSCQEKYQTVSKPDDHFHPTNKTAVVETTNRLNGDCAFNIPVCDTRLPEIRKRIVNHDDVVIACREAGNLDI</sequence>
<keyword evidence="1" id="KW-1133">Transmembrane helix</keyword>
<accession>A0A2N5V1L7</accession>
<dbReference type="OrthoDB" id="2498994at2759"/>
<dbReference type="Pfam" id="PF25278">
    <property type="entry name" value="DUF7872"/>
    <property type="match status" value="1"/>
</dbReference>
<dbReference type="PANTHER" id="PTHR33339">
    <property type="entry name" value="LYSM DOMAIN-CONTAINING PROTEIN"/>
    <property type="match status" value="1"/>
</dbReference>
<gene>
    <name evidence="4" type="ORF">PCANC_09641</name>
    <name evidence="3" type="ORF">PCASD_10590</name>
</gene>
<keyword evidence="1" id="KW-0472">Membrane</keyword>
<dbReference type="Proteomes" id="UP000235388">
    <property type="component" value="Unassembled WGS sequence"/>
</dbReference>
<keyword evidence="5" id="KW-1185">Reference proteome</keyword>
<dbReference type="PANTHER" id="PTHR33339:SF1">
    <property type="entry name" value="LYSM DOMAIN-CONTAINING PROTEIN"/>
    <property type="match status" value="1"/>
</dbReference>
<evidence type="ECO:0000256" key="1">
    <source>
        <dbReference type="SAM" id="Phobius"/>
    </source>
</evidence>
<evidence type="ECO:0000313" key="3">
    <source>
        <dbReference type="EMBL" id="PLW34354.1"/>
    </source>
</evidence>
<evidence type="ECO:0000313" key="6">
    <source>
        <dbReference type="Proteomes" id="UP000235392"/>
    </source>
</evidence>
<feature type="transmembrane region" description="Helical" evidence="1">
    <location>
        <begin position="118"/>
        <end position="141"/>
    </location>
</feature>
<name>A0A2N5V1L7_9BASI</name>
<dbReference type="EMBL" id="PGCI01000199">
    <property type="protein sequence ID" value="PLW34354.1"/>
    <property type="molecule type" value="Genomic_DNA"/>
</dbReference>
<dbReference type="AlphaFoldDB" id="A0A2N5V1L7"/>
<evidence type="ECO:0000313" key="5">
    <source>
        <dbReference type="Proteomes" id="UP000235388"/>
    </source>
</evidence>
<protein>
    <recommendedName>
        <fullName evidence="2">DUF7872 domain-containing protein</fullName>
    </recommendedName>
</protein>
<keyword evidence="1" id="KW-0812">Transmembrane</keyword>
<evidence type="ECO:0000259" key="2">
    <source>
        <dbReference type="Pfam" id="PF25278"/>
    </source>
</evidence>
<dbReference type="InterPro" id="IPR057194">
    <property type="entry name" value="DUF7872"/>
</dbReference>
<organism evidence="4 5">
    <name type="scientific">Puccinia coronata f. sp. avenae</name>
    <dbReference type="NCBI Taxonomy" id="200324"/>
    <lineage>
        <taxon>Eukaryota</taxon>
        <taxon>Fungi</taxon>
        <taxon>Dikarya</taxon>
        <taxon>Basidiomycota</taxon>
        <taxon>Pucciniomycotina</taxon>
        <taxon>Pucciniomycetes</taxon>
        <taxon>Pucciniales</taxon>
        <taxon>Pucciniaceae</taxon>
        <taxon>Puccinia</taxon>
    </lineage>
</organism>
<comment type="caution">
    <text evidence="4">The sequence shown here is derived from an EMBL/GenBank/DDBJ whole genome shotgun (WGS) entry which is preliminary data.</text>
</comment>
<evidence type="ECO:0000313" key="4">
    <source>
        <dbReference type="EMBL" id="PLW43891.1"/>
    </source>
</evidence>
<dbReference type="Proteomes" id="UP000235392">
    <property type="component" value="Unassembled WGS sequence"/>
</dbReference>
<dbReference type="EMBL" id="PGCJ01000142">
    <property type="protein sequence ID" value="PLW43891.1"/>
    <property type="molecule type" value="Genomic_DNA"/>
</dbReference>
<proteinExistence type="predicted"/>